<reference evidence="1" key="2">
    <citation type="submission" date="2011-02" db="EMBL/GenBank/DDBJ databases">
        <authorList>
            <person name="MacLean D."/>
        </authorList>
    </citation>
    <scope>NUCLEOTIDE SEQUENCE</scope>
</reference>
<dbReference type="EMBL" id="FR824103">
    <property type="protein sequence ID" value="CCA18862.1"/>
    <property type="molecule type" value="Genomic_DNA"/>
</dbReference>
<accession>F0WCE7</accession>
<name>F0WCE7_9STRA</name>
<protein>
    <submittedName>
        <fullName evidence="1">AlNc14C58G4327 protein</fullName>
    </submittedName>
</protein>
<evidence type="ECO:0000313" key="1">
    <source>
        <dbReference type="EMBL" id="CCA18862.1"/>
    </source>
</evidence>
<reference evidence="1" key="1">
    <citation type="journal article" date="2011" name="PLoS Biol.">
        <title>Gene gain and loss during evolution of obligate parasitism in the white rust pathogen of Arabidopsis thaliana.</title>
        <authorList>
            <person name="Kemen E."/>
            <person name="Gardiner A."/>
            <person name="Schultz-Larsen T."/>
            <person name="Kemen A.C."/>
            <person name="Balmuth A.L."/>
            <person name="Robert-Seilaniantz A."/>
            <person name="Bailey K."/>
            <person name="Holub E."/>
            <person name="Studholme D.J."/>
            <person name="Maclean D."/>
            <person name="Jones J.D."/>
        </authorList>
    </citation>
    <scope>NUCLEOTIDE SEQUENCE</scope>
</reference>
<organism evidence="1">
    <name type="scientific">Albugo laibachii Nc14</name>
    <dbReference type="NCBI Taxonomy" id="890382"/>
    <lineage>
        <taxon>Eukaryota</taxon>
        <taxon>Sar</taxon>
        <taxon>Stramenopiles</taxon>
        <taxon>Oomycota</taxon>
        <taxon>Peronosporomycetes</taxon>
        <taxon>Albuginales</taxon>
        <taxon>Albuginaceae</taxon>
        <taxon>Albugo</taxon>
    </lineage>
</organism>
<dbReference type="AlphaFoldDB" id="F0WCE7"/>
<sequence length="92" mass="10666">MLESTWFSLSKRSNYAKEYYYPRVPNTDLFGCLFRTSVCPCRCDTPFLTEAACNNMSCVSLKVNLILESDFHPSIVQCSTARNLEWLRLKIK</sequence>
<proteinExistence type="predicted"/>
<gene>
    <name evidence="1" type="primary">AlNc14C58G4327</name>
    <name evidence="1" type="ORF">ALNC14_050050</name>
</gene>
<dbReference type="HOGENOM" id="CLU_2417763_0_0_1"/>